<reference evidence="1" key="1">
    <citation type="journal article" date="2014" name="Front. Microbiol.">
        <title>High frequency of phylogenetically diverse reductive dehalogenase-homologous genes in deep subseafloor sedimentary metagenomes.</title>
        <authorList>
            <person name="Kawai M."/>
            <person name="Futagami T."/>
            <person name="Toyoda A."/>
            <person name="Takaki Y."/>
            <person name="Nishi S."/>
            <person name="Hori S."/>
            <person name="Arai W."/>
            <person name="Tsubouchi T."/>
            <person name="Morono Y."/>
            <person name="Uchiyama I."/>
            <person name="Ito T."/>
            <person name="Fujiyama A."/>
            <person name="Inagaki F."/>
            <person name="Takami H."/>
        </authorList>
    </citation>
    <scope>NUCLEOTIDE SEQUENCE</scope>
    <source>
        <strain evidence="1">Expedition CK06-06</strain>
    </source>
</reference>
<dbReference type="EMBL" id="BARS01010110">
    <property type="protein sequence ID" value="GAF89875.1"/>
    <property type="molecule type" value="Genomic_DNA"/>
</dbReference>
<sequence>MAQRGMRREKPIALQVPLPVQQAWGDEVADAFIEWMETEVLPRAVPWDKDRLRRRRPRKTSGQRVPVPLPLPASVREVWGDEAADAFIEWMETEVLPHVVSWDE</sequence>
<proteinExistence type="predicted"/>
<name>X0UMZ5_9ZZZZ</name>
<organism evidence="1">
    <name type="scientific">marine sediment metagenome</name>
    <dbReference type="NCBI Taxonomy" id="412755"/>
    <lineage>
        <taxon>unclassified sequences</taxon>
        <taxon>metagenomes</taxon>
        <taxon>ecological metagenomes</taxon>
    </lineage>
</organism>
<comment type="caution">
    <text evidence="1">The sequence shown here is derived from an EMBL/GenBank/DDBJ whole genome shotgun (WGS) entry which is preliminary data.</text>
</comment>
<dbReference type="AlphaFoldDB" id="X0UMZ5"/>
<protein>
    <submittedName>
        <fullName evidence="1">Uncharacterized protein</fullName>
    </submittedName>
</protein>
<gene>
    <name evidence="1" type="ORF">S01H1_18844</name>
</gene>
<evidence type="ECO:0000313" key="1">
    <source>
        <dbReference type="EMBL" id="GAF89875.1"/>
    </source>
</evidence>
<accession>X0UMZ5</accession>